<evidence type="ECO:0000259" key="6">
    <source>
        <dbReference type="PROSITE" id="PS50934"/>
    </source>
</evidence>
<keyword evidence="3 4" id="KW-0560">Oxidoreductase</keyword>
<name>A0A9Q0MD25_BLOTA</name>
<evidence type="ECO:0000256" key="3">
    <source>
        <dbReference type="ARBA" id="ARBA00023002"/>
    </source>
</evidence>
<dbReference type="InterPro" id="IPR050281">
    <property type="entry name" value="Flavin_monoamine_oxidase"/>
</dbReference>
<dbReference type="InterPro" id="IPR017366">
    <property type="entry name" value="Hist_Lys-spec_deMease"/>
</dbReference>
<gene>
    <name evidence="7" type="ORF">RDWZM_000115</name>
</gene>
<feature type="binding site" evidence="5">
    <location>
        <position position="757"/>
    </location>
    <ligand>
        <name>FAD</name>
        <dbReference type="ChEBI" id="CHEBI:57692"/>
    </ligand>
</feature>
<dbReference type="PIRSF" id="PIRSF038051">
    <property type="entry name" value="Histone_Lys-demethylase"/>
    <property type="match status" value="1"/>
</dbReference>
<dbReference type="EC" id="1.14.99.66" evidence="4"/>
<evidence type="ECO:0000256" key="1">
    <source>
        <dbReference type="ARBA" id="ARBA00004123"/>
    </source>
</evidence>
<dbReference type="InterPro" id="IPR002937">
    <property type="entry name" value="Amino_oxidase"/>
</dbReference>
<feature type="domain" description="SWIRM" evidence="6">
    <location>
        <begin position="100"/>
        <end position="198"/>
    </location>
</feature>
<dbReference type="Pfam" id="PF01593">
    <property type="entry name" value="Amino_oxidase"/>
    <property type="match status" value="2"/>
</dbReference>
<keyword evidence="4" id="KW-0804">Transcription</keyword>
<reference evidence="7" key="1">
    <citation type="submission" date="2022-12" db="EMBL/GenBank/DDBJ databases">
        <title>Genome assemblies of Blomia tropicalis.</title>
        <authorList>
            <person name="Cui Y."/>
        </authorList>
    </citation>
    <scope>NUCLEOTIDE SEQUENCE</scope>
    <source>
        <tissue evidence="7">Adult mites</tissue>
    </source>
</reference>
<evidence type="ECO:0000256" key="4">
    <source>
        <dbReference type="PIRNR" id="PIRNR038051"/>
    </source>
</evidence>
<organism evidence="7 8">
    <name type="scientific">Blomia tropicalis</name>
    <name type="common">Mite</name>
    <dbReference type="NCBI Taxonomy" id="40697"/>
    <lineage>
        <taxon>Eukaryota</taxon>
        <taxon>Metazoa</taxon>
        <taxon>Ecdysozoa</taxon>
        <taxon>Arthropoda</taxon>
        <taxon>Chelicerata</taxon>
        <taxon>Arachnida</taxon>
        <taxon>Acari</taxon>
        <taxon>Acariformes</taxon>
        <taxon>Sarcoptiformes</taxon>
        <taxon>Astigmata</taxon>
        <taxon>Glycyphagoidea</taxon>
        <taxon>Echimyopodidae</taxon>
        <taxon>Blomia</taxon>
    </lineage>
</organism>
<keyword evidence="4" id="KW-0285">Flavoprotein</keyword>
<accession>A0A9Q0MD25</accession>
<keyword evidence="4" id="KW-0805">Transcription regulation</keyword>
<comment type="similarity">
    <text evidence="2 4">Belongs to the flavin monoamine oxidase family.</text>
</comment>
<feature type="binding site" evidence="5">
    <location>
        <position position="235"/>
    </location>
    <ligand>
        <name>FAD</name>
        <dbReference type="ChEBI" id="CHEBI:57692"/>
    </ligand>
</feature>
<evidence type="ECO:0000256" key="2">
    <source>
        <dbReference type="ARBA" id="ARBA00005995"/>
    </source>
</evidence>
<evidence type="ECO:0000313" key="7">
    <source>
        <dbReference type="EMBL" id="KAJ6221570.1"/>
    </source>
</evidence>
<feature type="binding site" evidence="5">
    <location>
        <position position="241"/>
    </location>
    <ligand>
        <name>FAD</name>
        <dbReference type="ChEBI" id="CHEBI:57692"/>
    </ligand>
</feature>
<dbReference type="SUPFAM" id="SSF54373">
    <property type="entry name" value="FAD-linked reductases, C-terminal domain"/>
    <property type="match status" value="1"/>
</dbReference>
<dbReference type="GO" id="GO:0006355">
    <property type="term" value="P:regulation of DNA-templated transcription"/>
    <property type="evidence" value="ECO:0007669"/>
    <property type="project" value="InterPro"/>
</dbReference>
<dbReference type="GO" id="GO:0140682">
    <property type="term" value="F:FAD-dependent H3K4me/H3K4me3 demethylase activity"/>
    <property type="evidence" value="ECO:0007669"/>
    <property type="project" value="UniProtKB-EC"/>
</dbReference>
<dbReference type="Gene3D" id="1.10.10.10">
    <property type="entry name" value="Winged helix-like DNA-binding domain superfamily/Winged helix DNA-binding domain"/>
    <property type="match status" value="1"/>
</dbReference>
<dbReference type="InterPro" id="IPR036188">
    <property type="entry name" value="FAD/NAD-bd_sf"/>
</dbReference>
<dbReference type="AlphaFoldDB" id="A0A9Q0MD25"/>
<dbReference type="PANTHER" id="PTHR10742">
    <property type="entry name" value="FLAVIN MONOAMINE OXIDASE"/>
    <property type="match status" value="1"/>
</dbReference>
<comment type="catalytic activity">
    <reaction evidence="4">
        <text>N(6),N(6)-dimethyl-L-lysyl(4)-[histone H3] + 2 A + 2 H2O = L-lysyl(4)-[histone H3] + 2 formaldehyde + 2 AH2</text>
        <dbReference type="Rhea" id="RHEA:60244"/>
        <dbReference type="Rhea" id="RHEA-COMP:15540"/>
        <dbReference type="Rhea" id="RHEA-COMP:15547"/>
        <dbReference type="ChEBI" id="CHEBI:13193"/>
        <dbReference type="ChEBI" id="CHEBI:15377"/>
        <dbReference type="ChEBI" id="CHEBI:16842"/>
        <dbReference type="ChEBI" id="CHEBI:17499"/>
        <dbReference type="ChEBI" id="CHEBI:29969"/>
        <dbReference type="ChEBI" id="CHEBI:61976"/>
        <dbReference type="EC" id="1.14.99.66"/>
    </reaction>
</comment>
<keyword evidence="4 5" id="KW-0274">FAD</keyword>
<dbReference type="InterPro" id="IPR007526">
    <property type="entry name" value="SWIRM"/>
</dbReference>
<keyword evidence="4" id="KW-0539">Nucleus</keyword>
<dbReference type="Gene3D" id="1.10.287.80">
    <property type="entry name" value="ATP synthase, gamma subunit, helix hairpin domain"/>
    <property type="match status" value="1"/>
</dbReference>
<comment type="cofactor">
    <cofactor evidence="4 5">
        <name>FAD</name>
        <dbReference type="ChEBI" id="CHEBI:57692"/>
    </cofactor>
</comment>
<dbReference type="SUPFAM" id="SSF51905">
    <property type="entry name" value="FAD/NAD(P)-binding domain"/>
    <property type="match status" value="1"/>
</dbReference>
<feature type="binding site" evidence="5">
    <location>
        <begin position="766"/>
        <end position="767"/>
    </location>
    <ligand>
        <name>FAD</name>
        <dbReference type="ChEBI" id="CHEBI:57692"/>
    </ligand>
</feature>
<dbReference type="Pfam" id="PF04433">
    <property type="entry name" value="SWIRM"/>
    <property type="match status" value="1"/>
</dbReference>
<dbReference type="EMBL" id="JAPWDV010000001">
    <property type="protein sequence ID" value="KAJ6221570.1"/>
    <property type="molecule type" value="Genomic_DNA"/>
</dbReference>
<sequence>MSTSSFFILQQQAVIAAQQQQQQQDQNTTTISLASDSVNGQPLNPSTITVIAGGNGSRNSTVDHCNQLGGFHDGMIVASDGIAMDNDEEYTDDSSEYETLDGAAYQSRMSPDKMMEDEIKAFPDVIEHPGLIPIYLHIRNSILMYWYQNPKTQLLLEEIHHRLEAPFNGDHAFVGRIFYFLERFGYINFGIFNIEKESINVKKPKIIIIGAGMAGLTAARQLLYFGFEVMVLESRNRIGGRVCTYKQGKYIADVGATVITGLGGNPIRVLERQISMKLKRLSQKCPLYFNNKPIDFNKDVALEGVFNLILEGTNFLSNQMGFNRIGDKQLSLGDALEIVLELQDREIKQHYMKYLEDISMLEEKRKITLDQMKTLQDCMDAMYEKHKEYVQLKSQRSIKQDYQYRVNRYQLNQSVTKFNLLKENVKCLEDKIRHLESQEPPNHYLSPGDRRILDWHFANLEFATATPLRTLSHQYWDQDEAFEFTGPQICVKNGYSCIPYALANGIEVKLNSVVRSIQMTPHGVEVTAVNIDKYNHMYDGKELNKKLDTAPVAVFNADAVICTCPLGVLKNSVDLNPNEDSSPNAIKFIPPIPESKAAAIRRLGFGNLNKVVLIFDSIFWDTNNNLFGHVAATGEATRGELFLYWAIYKQPVLMALIAGESAEKMEKVEDEIIKKKCLDILGSIFPEMSPLKSYYVTRWRSDPWALGAFSYISTEASGDDFDLIADHISHPSIVPANNNNNTTKEPPMVPRIFFAGEHTIRHHPATVHGALLSGVREAAKIANQFLGVPYQLKKI</sequence>
<evidence type="ECO:0000313" key="8">
    <source>
        <dbReference type="Proteomes" id="UP001142055"/>
    </source>
</evidence>
<dbReference type="Gene3D" id="3.50.50.60">
    <property type="entry name" value="FAD/NAD(P)-binding domain"/>
    <property type="match status" value="2"/>
</dbReference>
<dbReference type="FunFam" id="1.10.10.10:FF:000064">
    <property type="entry name" value="Lysine-specific histone demethylase 1A"/>
    <property type="match status" value="1"/>
</dbReference>
<dbReference type="GO" id="GO:0005634">
    <property type="term" value="C:nucleus"/>
    <property type="evidence" value="ECO:0007669"/>
    <property type="project" value="UniProtKB-SubCell"/>
</dbReference>
<comment type="subcellular location">
    <subcellularLocation>
        <location evidence="1 4">Nucleus</location>
    </subcellularLocation>
</comment>
<comment type="function">
    <text evidence="4">Histone demethylase that specifically demethylates 'Lys-4' of histone H3, a specific tag for epigenetic transcriptional activation, thereby acting as a corepressor. Acts by oxidizing the substrate by FAD to generate the corresponding imine that is subsequently hydrolyzed. Demethylates both mono- and di-methylated 'Lys-4' of histone H3.</text>
</comment>
<keyword evidence="4" id="KW-0156">Chromatin regulator</keyword>
<dbReference type="PANTHER" id="PTHR10742:SF386">
    <property type="entry name" value="LYSINE-SPECIFIC HISTONE DEMETHYLASE 1A"/>
    <property type="match status" value="1"/>
</dbReference>
<comment type="caution">
    <text evidence="7">The sequence shown here is derived from an EMBL/GenBank/DDBJ whole genome shotgun (WGS) entry which is preliminary data.</text>
</comment>
<dbReference type="Proteomes" id="UP001142055">
    <property type="component" value="Chromosome 1"/>
</dbReference>
<keyword evidence="4" id="KW-0678">Repressor</keyword>
<dbReference type="Gene3D" id="3.90.660.10">
    <property type="match status" value="1"/>
</dbReference>
<dbReference type="PROSITE" id="PS50934">
    <property type="entry name" value="SWIRM"/>
    <property type="match status" value="1"/>
</dbReference>
<protein>
    <recommendedName>
        <fullName evidence="4">Lysine-specific histone demethylase</fullName>
        <ecNumber evidence="4">1.14.99.66</ecNumber>
    </recommendedName>
</protein>
<evidence type="ECO:0000256" key="5">
    <source>
        <dbReference type="PIRSR" id="PIRSR038051-1"/>
    </source>
</evidence>
<dbReference type="OMA" id="SSRGEMF"/>
<dbReference type="GO" id="GO:0003682">
    <property type="term" value="F:chromatin binding"/>
    <property type="evidence" value="ECO:0007669"/>
    <property type="project" value="TreeGrafter"/>
</dbReference>
<keyword evidence="8" id="KW-1185">Reference proteome</keyword>
<dbReference type="SUPFAM" id="SSF46689">
    <property type="entry name" value="Homeodomain-like"/>
    <property type="match status" value="1"/>
</dbReference>
<proteinExistence type="inferred from homology"/>
<dbReference type="InterPro" id="IPR036388">
    <property type="entry name" value="WH-like_DNA-bd_sf"/>
</dbReference>
<dbReference type="GO" id="GO:0050660">
    <property type="term" value="F:flavin adenine dinucleotide binding"/>
    <property type="evidence" value="ECO:0007669"/>
    <property type="project" value="UniProtKB-UniRule"/>
</dbReference>
<dbReference type="InterPro" id="IPR009057">
    <property type="entry name" value="Homeodomain-like_sf"/>
</dbReference>